<dbReference type="Pfam" id="PF16391">
    <property type="entry name" value="DUF5000"/>
    <property type="match status" value="1"/>
</dbReference>
<feature type="domain" description="DUF5000" evidence="2">
    <location>
        <begin position="248"/>
        <end position="405"/>
    </location>
</feature>
<dbReference type="Gene3D" id="2.60.120.260">
    <property type="entry name" value="Galactose-binding domain-like"/>
    <property type="match status" value="1"/>
</dbReference>
<gene>
    <name evidence="5" type="ORF">B5G41_06720</name>
    <name evidence="4" type="ORF">F2Y10_02400</name>
</gene>
<sequence>MKTNIFGIILLAILFMGCKEDRLEPMGHDSTPPGQVSNVGVESLPGKVKLTYTLPGDPNLLYVKAVYRLNSGAMREIKASYYTNTMTLDGFGDTNVHDVQVYAVNRSEVASDPVTVQVQPQENPIWDVRRSMVVSNDFSGVHVKAENPARETVAIEIMRKDSLGNWQNVEGYETSSPTIEFAKRGLDTLEYEFRFTVRDRFLNYTDTLYTTVKPLFERMLDKSKFKAYNLPGDATAEQPGWLEMDRMWNNIYTYTNHERWLIATPIGENAGKPQISTFDIGTPSRLSRLTLFNWGYEMSYGSGAGDRLFYTGEHMRRFEIWGTMSPDPDGSLDSWIKLATFENKKPSQLPYGQQSQEDFDTAVAGFDFLFPVSEDIPKVRYVRIRNLESWDGTTKFGIEEIDLFGDPR</sequence>
<reference evidence="4 7" key="3">
    <citation type="journal article" date="2019" name="Nat. Med.">
        <title>A library of human gut bacterial isolates paired with longitudinal multiomics data enables mechanistic microbiome research.</title>
        <authorList>
            <person name="Poyet M."/>
            <person name="Groussin M."/>
            <person name="Gibbons S.M."/>
            <person name="Avila-Pacheco J."/>
            <person name="Jiang X."/>
            <person name="Kearney S.M."/>
            <person name="Perrotta A.R."/>
            <person name="Berdy B."/>
            <person name="Zhao S."/>
            <person name="Lieberman T.D."/>
            <person name="Swanson P.K."/>
            <person name="Smith M."/>
            <person name="Roesemann S."/>
            <person name="Alexander J.E."/>
            <person name="Rich S.A."/>
            <person name="Livny J."/>
            <person name="Vlamakis H."/>
            <person name="Clish C."/>
            <person name="Bullock K."/>
            <person name="Deik A."/>
            <person name="Scott J."/>
            <person name="Pierce K.A."/>
            <person name="Xavier R.J."/>
            <person name="Alm E.J."/>
        </authorList>
    </citation>
    <scope>NUCLEOTIDE SEQUENCE [LARGE SCALE GENOMIC DNA]</scope>
    <source>
        <strain evidence="4 7">BIOML-A266</strain>
    </source>
</reference>
<evidence type="ECO:0000313" key="4">
    <source>
        <dbReference type="EMBL" id="KAA2380318.1"/>
    </source>
</evidence>
<dbReference type="RefSeq" id="WP_018697464.1">
    <property type="nucleotide sequence ID" value="NZ_AP025562.1"/>
</dbReference>
<dbReference type="Proteomes" id="UP000322940">
    <property type="component" value="Unassembled WGS sequence"/>
</dbReference>
<evidence type="ECO:0000313" key="6">
    <source>
        <dbReference type="Proteomes" id="UP000195772"/>
    </source>
</evidence>
<dbReference type="Pfam" id="PF16323">
    <property type="entry name" value="DUF4959"/>
    <property type="match status" value="1"/>
</dbReference>
<dbReference type="EMBL" id="NFHB01000004">
    <property type="protein sequence ID" value="OUN03378.1"/>
    <property type="molecule type" value="Genomic_DNA"/>
</dbReference>
<dbReference type="InterPro" id="IPR032527">
    <property type="entry name" value="DUF4959"/>
</dbReference>
<dbReference type="AlphaFoldDB" id="A0A1Y3QYN8"/>
<dbReference type="Proteomes" id="UP000195772">
    <property type="component" value="Unassembled WGS sequence"/>
</dbReference>
<name>A0A1Y3QYN8_9BACT</name>
<evidence type="ECO:0000313" key="5">
    <source>
        <dbReference type="EMBL" id="OUN03378.1"/>
    </source>
</evidence>
<evidence type="ECO:0000259" key="2">
    <source>
        <dbReference type="Pfam" id="PF16391"/>
    </source>
</evidence>
<reference evidence="5" key="2">
    <citation type="journal article" date="2018" name="BMC Genomics">
        <title>Whole genome sequencing and function prediction of 133 gut anaerobes isolated from chicken caecum in pure cultures.</title>
        <authorList>
            <person name="Medvecky M."/>
            <person name="Cejkova D."/>
            <person name="Polansky O."/>
            <person name="Karasova D."/>
            <person name="Kubasova T."/>
            <person name="Cizek A."/>
            <person name="Rychlik I."/>
        </authorList>
    </citation>
    <scope>NUCLEOTIDE SEQUENCE</scope>
    <source>
        <strain evidence="5">An90</strain>
    </source>
</reference>
<evidence type="ECO:0000259" key="1">
    <source>
        <dbReference type="Pfam" id="PF16323"/>
    </source>
</evidence>
<organism evidence="5 6">
    <name type="scientific">Alistipes onderdonkii</name>
    <dbReference type="NCBI Taxonomy" id="328813"/>
    <lineage>
        <taxon>Bacteria</taxon>
        <taxon>Pseudomonadati</taxon>
        <taxon>Bacteroidota</taxon>
        <taxon>Bacteroidia</taxon>
        <taxon>Bacteroidales</taxon>
        <taxon>Rikenellaceae</taxon>
        <taxon>Alistipes</taxon>
    </lineage>
</organism>
<feature type="domain" description="DUF5126" evidence="3">
    <location>
        <begin position="123"/>
        <end position="223"/>
    </location>
</feature>
<proteinExistence type="predicted"/>
<dbReference type="PROSITE" id="PS51257">
    <property type="entry name" value="PROKAR_LIPOPROTEIN"/>
    <property type="match status" value="1"/>
</dbReference>
<dbReference type="InterPro" id="IPR033431">
    <property type="entry name" value="DUF5126"/>
</dbReference>
<comment type="caution">
    <text evidence="5">The sequence shown here is derived from an EMBL/GenBank/DDBJ whole genome shotgun (WGS) entry which is preliminary data.</text>
</comment>
<dbReference type="OrthoDB" id="626236at2"/>
<dbReference type="Pfam" id="PF17166">
    <property type="entry name" value="DUF5126"/>
    <property type="match status" value="1"/>
</dbReference>
<accession>A0A1Y3QYN8</accession>
<evidence type="ECO:0000313" key="7">
    <source>
        <dbReference type="Proteomes" id="UP000322940"/>
    </source>
</evidence>
<feature type="domain" description="DUF4959" evidence="1">
    <location>
        <begin position="17"/>
        <end position="120"/>
    </location>
</feature>
<dbReference type="EMBL" id="VVXH01000002">
    <property type="protein sequence ID" value="KAA2380318.1"/>
    <property type="molecule type" value="Genomic_DNA"/>
</dbReference>
<evidence type="ECO:0000259" key="3">
    <source>
        <dbReference type="Pfam" id="PF17166"/>
    </source>
</evidence>
<protein>
    <submittedName>
        <fullName evidence="4">DUF4959 domain-containing protein</fullName>
    </submittedName>
</protein>
<reference evidence="6" key="1">
    <citation type="submission" date="2017-04" db="EMBL/GenBank/DDBJ databases">
        <title>Function of individual gut microbiota members based on whole genome sequencing of pure cultures obtained from chicken caecum.</title>
        <authorList>
            <person name="Medvecky M."/>
            <person name="Cejkova D."/>
            <person name="Polansky O."/>
            <person name="Karasova D."/>
            <person name="Kubasova T."/>
            <person name="Cizek A."/>
            <person name="Rychlik I."/>
        </authorList>
    </citation>
    <scope>NUCLEOTIDE SEQUENCE [LARGE SCALE GENOMIC DNA]</scope>
    <source>
        <strain evidence="6">An90</strain>
    </source>
</reference>
<dbReference type="InterPro" id="IPR032164">
    <property type="entry name" value="DUF5000"/>
</dbReference>
<dbReference type="eggNOG" id="ENOG502ZBNR">
    <property type="taxonomic scope" value="Bacteria"/>
</dbReference>